<organism evidence="2 3">
    <name type="scientific">Pochonia chlamydosporia 170</name>
    <dbReference type="NCBI Taxonomy" id="1380566"/>
    <lineage>
        <taxon>Eukaryota</taxon>
        <taxon>Fungi</taxon>
        <taxon>Dikarya</taxon>
        <taxon>Ascomycota</taxon>
        <taxon>Pezizomycotina</taxon>
        <taxon>Sordariomycetes</taxon>
        <taxon>Hypocreomycetidae</taxon>
        <taxon>Hypocreales</taxon>
        <taxon>Clavicipitaceae</taxon>
        <taxon>Pochonia</taxon>
    </lineage>
</organism>
<protein>
    <submittedName>
        <fullName evidence="2">Glutamyl-tRNA(Gln) amidotransferase subunit A</fullName>
    </submittedName>
</protein>
<dbReference type="GeneID" id="28849535"/>
<dbReference type="RefSeq" id="XP_018142738.1">
    <property type="nucleotide sequence ID" value="XM_018285541.1"/>
</dbReference>
<dbReference type="EMBL" id="LSBJ02000005">
    <property type="protein sequence ID" value="OAQ65424.1"/>
    <property type="molecule type" value="Genomic_DNA"/>
</dbReference>
<dbReference type="KEGG" id="pchm:VFPPC_06520"/>
<dbReference type="Proteomes" id="UP000078397">
    <property type="component" value="Unassembled WGS sequence"/>
</dbReference>
<keyword evidence="3" id="KW-1185">Reference proteome</keyword>
<name>A0A179FIT4_METCM</name>
<dbReference type="AlphaFoldDB" id="A0A179FIT4"/>
<proteinExistence type="predicted"/>
<comment type="caution">
    <text evidence="2">The sequence shown here is derived from an EMBL/GenBank/DDBJ whole genome shotgun (WGS) entry which is preliminary data.</text>
</comment>
<evidence type="ECO:0000259" key="1">
    <source>
        <dbReference type="Pfam" id="PF01425"/>
    </source>
</evidence>
<feature type="domain" description="Amidase" evidence="1">
    <location>
        <begin position="50"/>
        <end position="313"/>
    </location>
</feature>
<dbReference type="PANTHER" id="PTHR42678:SF34">
    <property type="entry name" value="OS04G0183300 PROTEIN"/>
    <property type="match status" value="1"/>
</dbReference>
<dbReference type="STRING" id="1380566.A0A179FIT4"/>
<dbReference type="PANTHER" id="PTHR42678">
    <property type="entry name" value="AMIDASE"/>
    <property type="match status" value="1"/>
</dbReference>
<evidence type="ECO:0000313" key="3">
    <source>
        <dbReference type="Proteomes" id="UP000078397"/>
    </source>
</evidence>
<dbReference type="Pfam" id="PF01425">
    <property type="entry name" value="Amidase"/>
    <property type="match status" value="1"/>
</dbReference>
<dbReference type="OrthoDB" id="5078048at2759"/>
<dbReference type="Gene3D" id="3.90.1300.10">
    <property type="entry name" value="Amidase signature (AS) domain"/>
    <property type="match status" value="1"/>
</dbReference>
<sequence length="489" mass="52979">MPEALLSSPTMTFDKWFPPHNADETPSLFNISLDQVVSGLNSGQFTSVQLVRAYKARGDEVDHIFRSVIGWNPDAEAIARELDLERANTGPRSIFHGVPLKLKDNTMTLDNVPSTCGSTVLVGIQFEQEATVVQKLRQAGAIVVGKCNMTEFAGFRSTNGPTAWSPRGGQATGIFYPNMKAFGSSSGSAIATGLGITFASLGTETVSSIVGPAERSAVVGFKPTKQLVNTYGVIPVSNRQDTIGPLTRNVRDAAQILSIIVESSNDYVTDMDAIDMGNIKIGLLRKPGDFDEHRMTVFSDIADSLREMSAGVVDNVSLAGLQEYESLSEHDKSVAIKTDPAECYPSWNVEIMERANATDMRDASYLRALEKQCYFETAGGIEGAIDCSGCHVLLAPGGSLITQALAAMAGSPAISLPVGFYPEETHVTHDDHTGQVLTAPNIPFSVYLYSKRFNEAVLLRVAEEIERLTGMVEKRRPYQVPQLDLKDFV</sequence>
<evidence type="ECO:0000313" key="2">
    <source>
        <dbReference type="EMBL" id="OAQ65424.1"/>
    </source>
</evidence>
<dbReference type="GO" id="GO:0016740">
    <property type="term" value="F:transferase activity"/>
    <property type="evidence" value="ECO:0007669"/>
    <property type="project" value="UniProtKB-KW"/>
</dbReference>
<dbReference type="InterPro" id="IPR023631">
    <property type="entry name" value="Amidase_dom"/>
</dbReference>
<accession>A0A179FIT4</accession>
<reference evidence="2 3" key="1">
    <citation type="journal article" date="2016" name="PLoS Pathog.">
        <title>Biosynthesis of antibiotic leucinostatins in bio-control fungus Purpureocillium lilacinum and their inhibition on phytophthora revealed by genome mining.</title>
        <authorList>
            <person name="Wang G."/>
            <person name="Liu Z."/>
            <person name="Lin R."/>
            <person name="Li E."/>
            <person name="Mao Z."/>
            <person name="Ling J."/>
            <person name="Yang Y."/>
            <person name="Yin W.B."/>
            <person name="Xie B."/>
        </authorList>
    </citation>
    <scope>NUCLEOTIDE SEQUENCE [LARGE SCALE GENOMIC DNA]</scope>
    <source>
        <strain evidence="2">170</strain>
    </source>
</reference>
<dbReference type="SUPFAM" id="SSF75304">
    <property type="entry name" value="Amidase signature (AS) enzymes"/>
    <property type="match status" value="1"/>
</dbReference>
<dbReference type="InterPro" id="IPR036928">
    <property type="entry name" value="AS_sf"/>
</dbReference>
<gene>
    <name evidence="2" type="ORF">VFPPC_06520</name>
</gene>